<dbReference type="PANTHER" id="PTHR33463">
    <property type="entry name" value="NB-ARC DOMAIN-CONTAINING PROTEIN-RELATED"/>
    <property type="match status" value="1"/>
</dbReference>
<organism evidence="11 12">
    <name type="scientific">Trema orientale</name>
    <name type="common">Charcoal tree</name>
    <name type="synonym">Celtis orientalis</name>
    <dbReference type="NCBI Taxonomy" id="63057"/>
    <lineage>
        <taxon>Eukaryota</taxon>
        <taxon>Viridiplantae</taxon>
        <taxon>Streptophyta</taxon>
        <taxon>Embryophyta</taxon>
        <taxon>Tracheophyta</taxon>
        <taxon>Spermatophyta</taxon>
        <taxon>Magnoliopsida</taxon>
        <taxon>eudicotyledons</taxon>
        <taxon>Gunneridae</taxon>
        <taxon>Pentapetalae</taxon>
        <taxon>rosids</taxon>
        <taxon>fabids</taxon>
        <taxon>Rosales</taxon>
        <taxon>Cannabaceae</taxon>
        <taxon>Trema</taxon>
    </lineage>
</organism>
<evidence type="ECO:0000256" key="6">
    <source>
        <dbReference type="ARBA" id="ARBA00022840"/>
    </source>
</evidence>
<evidence type="ECO:0000256" key="7">
    <source>
        <dbReference type="SAM" id="Coils"/>
    </source>
</evidence>
<dbReference type="GO" id="GO:0005524">
    <property type="term" value="F:ATP binding"/>
    <property type="evidence" value="ECO:0007669"/>
    <property type="project" value="UniProtKB-KW"/>
</dbReference>
<dbReference type="SUPFAM" id="SSF52540">
    <property type="entry name" value="P-loop containing nucleoside triphosphate hydrolases"/>
    <property type="match status" value="1"/>
</dbReference>
<dbReference type="InterPro" id="IPR057135">
    <property type="entry name" value="At4g27190-like_LRR"/>
</dbReference>
<dbReference type="AlphaFoldDB" id="A0A2P5AJW9"/>
<evidence type="ECO:0000259" key="9">
    <source>
        <dbReference type="Pfam" id="PF23247"/>
    </source>
</evidence>
<sequence length="986" mass="112595">MEESRSILANLSNGVESIKKVVDLVDGLIKFESLDIKMNRLKRKLDILKGKEDDINEELKYAESLSMKRRKKEVESWLRHVGSIKIKVHQTEQEVQERRGKWLPSIQLHRNLDRLTAEAGELHEQGAFPRGLTLEAQESRGVSFPTTKLVGQMFVENKNTILECIRNNSVSVIGIYGMGGVGKTTLLTHINNELVRHSPDSSVSWVTVSQKFSIHKLQDDIANALCFSFSFEDDEKKRAAELSNFLGTRKNLVLILDDVWEDIPINEVGIRVGVNGCKLILTTRYLDVCQKMDCQKQIRVSPLSDKESWELFLEKLGVDMKLTPEMEETAKFLVKECAGLPLGIITMARSMKGADDIFEWRNVLENMKESKLGHDDMEKKVFQVLKFSYDMLKDPKVQQCFLDCSLFPEDFPIEREVLIDLFIDERLVDGMKSSQAEFYRGYTILNKLVNACLLENFEIKGRKYVKMHDLVRDMALQITSTSPRFLVEASVDLKEIPDEEEWVEDLVKVSLMDNDISSIPPTASPKCPSISTLILMGNRLLTDIPGGFFTNMTGLNVLDLSYTNIENLPNSIFVLLNLSALLLRGCQRIKYVPSLANLKALRRLDLSYTTITELPHGMEMLVNLRYLNLFTSTLQILPGILVNLFRLQHLVLDWHSSEKMRVRGEELAILRRLETLKAQLYDVNDLNTYVNSLEERELVTYILQVGFDENSFWKESEYNKIVILRKSDLSESISEEYTLLLPQEIQFLCIESCHLVKSLYEASSLKNTANLRSCHIADCDRIENLLSVSSSCSFPILQSLEELRLQRLQDFIGLISEESNVSSLPPVGTFSSLKEVLISGCPSMKKLFTPALLSLFYNLERLRVYQCDQMVEIIAATSDDNEGEGSTSSDTTELTLPKLEVLELMVLPELKSFSSSKKTLIAESLQEIRVEYCPKLKKVSLLDDESCRLPSLQKIKVLEEWWGSLEWEHPNAKDVLQPLCHFRKYN</sequence>
<protein>
    <submittedName>
        <fullName evidence="11">NB-ARC domain containing protein</fullName>
    </submittedName>
</protein>
<dbReference type="InterPro" id="IPR058922">
    <property type="entry name" value="WHD_DRP"/>
</dbReference>
<keyword evidence="5" id="KW-0611">Plant defense</keyword>
<keyword evidence="6" id="KW-0067">ATP-binding</keyword>
<dbReference type="Pfam" id="PF13855">
    <property type="entry name" value="LRR_8"/>
    <property type="match status" value="1"/>
</dbReference>
<proteinExistence type="inferred from homology"/>
<evidence type="ECO:0000256" key="2">
    <source>
        <dbReference type="ARBA" id="ARBA00022614"/>
    </source>
</evidence>
<accession>A0A2P5AJW9</accession>
<evidence type="ECO:0000313" key="12">
    <source>
        <dbReference type="Proteomes" id="UP000237000"/>
    </source>
</evidence>
<evidence type="ECO:0000259" key="10">
    <source>
        <dbReference type="Pfam" id="PF23559"/>
    </source>
</evidence>
<dbReference type="Gene3D" id="1.10.10.10">
    <property type="entry name" value="Winged helix-like DNA-binding domain superfamily/Winged helix DNA-binding domain"/>
    <property type="match status" value="1"/>
</dbReference>
<dbReference type="Gene3D" id="3.40.50.300">
    <property type="entry name" value="P-loop containing nucleotide triphosphate hydrolases"/>
    <property type="match status" value="1"/>
</dbReference>
<dbReference type="InterPro" id="IPR001611">
    <property type="entry name" value="Leu-rich_rpt"/>
</dbReference>
<feature type="domain" description="Disease resistance protein At4g27190-like leucine-rich repeats" evidence="9">
    <location>
        <begin position="827"/>
        <end position="939"/>
    </location>
</feature>
<keyword evidence="4" id="KW-0547">Nucleotide-binding</keyword>
<name>A0A2P5AJW9_TREOI</name>
<dbReference type="FunFam" id="1.10.10.10:FF:000322">
    <property type="entry name" value="Probable disease resistance protein At1g63360"/>
    <property type="match status" value="1"/>
</dbReference>
<dbReference type="EMBL" id="JXTC01000812">
    <property type="protein sequence ID" value="PON36842.1"/>
    <property type="molecule type" value="Genomic_DNA"/>
</dbReference>
<dbReference type="InterPro" id="IPR027417">
    <property type="entry name" value="P-loop_NTPase"/>
</dbReference>
<keyword evidence="7" id="KW-0175">Coiled coil</keyword>
<dbReference type="Proteomes" id="UP000237000">
    <property type="component" value="Unassembled WGS sequence"/>
</dbReference>
<dbReference type="OrthoDB" id="1926275at2759"/>
<evidence type="ECO:0000256" key="3">
    <source>
        <dbReference type="ARBA" id="ARBA00022737"/>
    </source>
</evidence>
<dbReference type="GO" id="GO:0006952">
    <property type="term" value="P:defense response"/>
    <property type="evidence" value="ECO:0007669"/>
    <property type="project" value="UniProtKB-KW"/>
</dbReference>
<feature type="coiled-coil region" evidence="7">
    <location>
        <begin position="31"/>
        <end position="58"/>
    </location>
</feature>
<dbReference type="SUPFAM" id="SSF52058">
    <property type="entry name" value="L domain-like"/>
    <property type="match status" value="1"/>
</dbReference>
<keyword evidence="3" id="KW-0677">Repeat</keyword>
<keyword evidence="12" id="KW-1185">Reference proteome</keyword>
<evidence type="ECO:0000313" key="11">
    <source>
        <dbReference type="EMBL" id="PON36842.1"/>
    </source>
</evidence>
<evidence type="ECO:0000259" key="8">
    <source>
        <dbReference type="Pfam" id="PF00931"/>
    </source>
</evidence>
<dbReference type="InterPro" id="IPR003591">
    <property type="entry name" value="Leu-rich_rpt_typical-subtyp"/>
</dbReference>
<dbReference type="GO" id="GO:0043531">
    <property type="term" value="F:ADP binding"/>
    <property type="evidence" value="ECO:0007669"/>
    <property type="project" value="InterPro"/>
</dbReference>
<comment type="similarity">
    <text evidence="1">Belongs to the disease resistance NB-LRR family.</text>
</comment>
<evidence type="ECO:0000256" key="5">
    <source>
        <dbReference type="ARBA" id="ARBA00022821"/>
    </source>
</evidence>
<evidence type="ECO:0000256" key="1">
    <source>
        <dbReference type="ARBA" id="ARBA00008894"/>
    </source>
</evidence>
<dbReference type="Pfam" id="PF23559">
    <property type="entry name" value="WHD_DRP"/>
    <property type="match status" value="1"/>
</dbReference>
<dbReference type="InParanoid" id="A0A2P5AJW9"/>
<dbReference type="InterPro" id="IPR032675">
    <property type="entry name" value="LRR_dom_sf"/>
</dbReference>
<dbReference type="InterPro" id="IPR050905">
    <property type="entry name" value="Plant_NBS-LRR"/>
</dbReference>
<feature type="domain" description="Disease resistance protein winged helix" evidence="10">
    <location>
        <begin position="406"/>
        <end position="475"/>
    </location>
</feature>
<dbReference type="SMART" id="SM00369">
    <property type="entry name" value="LRR_TYP"/>
    <property type="match status" value="4"/>
</dbReference>
<reference evidence="12" key="1">
    <citation type="submission" date="2016-06" db="EMBL/GenBank/DDBJ databases">
        <title>Parallel loss of symbiosis genes in relatives of nitrogen-fixing non-legume Parasponia.</title>
        <authorList>
            <person name="Van Velzen R."/>
            <person name="Holmer R."/>
            <person name="Bu F."/>
            <person name="Rutten L."/>
            <person name="Van Zeijl A."/>
            <person name="Liu W."/>
            <person name="Santuari L."/>
            <person name="Cao Q."/>
            <person name="Sharma T."/>
            <person name="Shen D."/>
            <person name="Roswanjaya Y."/>
            <person name="Wardhani T."/>
            <person name="Kalhor M.S."/>
            <person name="Jansen J."/>
            <person name="Van den Hoogen J."/>
            <person name="Gungor B."/>
            <person name="Hartog M."/>
            <person name="Hontelez J."/>
            <person name="Verver J."/>
            <person name="Yang W.-C."/>
            <person name="Schijlen E."/>
            <person name="Repin R."/>
            <person name="Schilthuizen M."/>
            <person name="Schranz E."/>
            <person name="Heidstra R."/>
            <person name="Miyata K."/>
            <person name="Fedorova E."/>
            <person name="Kohlen W."/>
            <person name="Bisseling T."/>
            <person name="Smit S."/>
            <person name="Geurts R."/>
        </authorList>
    </citation>
    <scope>NUCLEOTIDE SEQUENCE [LARGE SCALE GENOMIC DNA]</scope>
    <source>
        <strain evidence="12">cv. RG33-2</strain>
    </source>
</reference>
<keyword evidence="2" id="KW-0433">Leucine-rich repeat</keyword>
<dbReference type="InterPro" id="IPR002182">
    <property type="entry name" value="NB-ARC"/>
</dbReference>
<dbReference type="Gene3D" id="3.80.10.10">
    <property type="entry name" value="Ribonuclease Inhibitor"/>
    <property type="match status" value="1"/>
</dbReference>
<dbReference type="InterPro" id="IPR036388">
    <property type="entry name" value="WH-like_DNA-bd_sf"/>
</dbReference>
<dbReference type="InterPro" id="IPR042197">
    <property type="entry name" value="Apaf_helical"/>
</dbReference>
<dbReference type="Pfam" id="PF23247">
    <property type="entry name" value="LRR_RPS2"/>
    <property type="match status" value="1"/>
</dbReference>
<dbReference type="PANTHER" id="PTHR33463:SF187">
    <property type="entry name" value="AND NB-ARC DOMAIN DISEASE RESISTANCE PROTEIN, PUTATIVE-RELATED"/>
    <property type="match status" value="1"/>
</dbReference>
<dbReference type="Gene3D" id="1.10.8.430">
    <property type="entry name" value="Helical domain of apoptotic protease-activating factors"/>
    <property type="match status" value="1"/>
</dbReference>
<feature type="domain" description="NB-ARC" evidence="8">
    <location>
        <begin position="161"/>
        <end position="315"/>
    </location>
</feature>
<dbReference type="PRINTS" id="PR00364">
    <property type="entry name" value="DISEASERSIST"/>
</dbReference>
<gene>
    <name evidence="11" type="ORF">TorRG33x02_348520</name>
</gene>
<evidence type="ECO:0000256" key="4">
    <source>
        <dbReference type="ARBA" id="ARBA00022741"/>
    </source>
</evidence>
<dbReference type="Pfam" id="PF00931">
    <property type="entry name" value="NB-ARC"/>
    <property type="match status" value="1"/>
</dbReference>
<dbReference type="FunFam" id="3.40.50.300:FF:001091">
    <property type="entry name" value="Probable disease resistance protein At1g61300"/>
    <property type="match status" value="1"/>
</dbReference>
<comment type="caution">
    <text evidence="11">The sequence shown here is derived from an EMBL/GenBank/DDBJ whole genome shotgun (WGS) entry which is preliminary data.</text>
</comment>